<accession>A0A816T4W6</accession>
<gene>
    <name evidence="1" type="ORF">DARMORV10_A05P08850.1</name>
</gene>
<evidence type="ECO:0000313" key="1">
    <source>
        <dbReference type="EMBL" id="CAF2095061.1"/>
    </source>
</evidence>
<dbReference type="Proteomes" id="UP001295469">
    <property type="component" value="Chromosome A05"/>
</dbReference>
<protein>
    <submittedName>
        <fullName evidence="1">(rape) hypothetical protein</fullName>
    </submittedName>
</protein>
<dbReference type="EMBL" id="HG994359">
    <property type="protein sequence ID" value="CAF2095061.1"/>
    <property type="molecule type" value="Genomic_DNA"/>
</dbReference>
<proteinExistence type="predicted"/>
<sequence length="46" mass="5093">MENDEDGGGGPNQLPLNLRNQIVQDEAILTLDYTDLQNILHASELN</sequence>
<organism evidence="1">
    <name type="scientific">Brassica napus</name>
    <name type="common">Rape</name>
    <dbReference type="NCBI Taxonomy" id="3708"/>
    <lineage>
        <taxon>Eukaryota</taxon>
        <taxon>Viridiplantae</taxon>
        <taxon>Streptophyta</taxon>
        <taxon>Embryophyta</taxon>
        <taxon>Tracheophyta</taxon>
        <taxon>Spermatophyta</taxon>
        <taxon>Magnoliopsida</taxon>
        <taxon>eudicotyledons</taxon>
        <taxon>Gunneridae</taxon>
        <taxon>Pentapetalae</taxon>
        <taxon>rosids</taxon>
        <taxon>malvids</taxon>
        <taxon>Brassicales</taxon>
        <taxon>Brassicaceae</taxon>
        <taxon>Brassiceae</taxon>
        <taxon>Brassica</taxon>
    </lineage>
</organism>
<dbReference type="AlphaFoldDB" id="A0A816T4W6"/>
<name>A0A816T4W6_BRANA</name>
<reference evidence="1" key="1">
    <citation type="submission" date="2021-01" db="EMBL/GenBank/DDBJ databases">
        <authorList>
            <consortium name="Genoscope - CEA"/>
            <person name="William W."/>
        </authorList>
    </citation>
    <scope>NUCLEOTIDE SEQUENCE</scope>
</reference>